<evidence type="ECO:0000313" key="3">
    <source>
        <dbReference type="Proteomes" id="UP000199079"/>
    </source>
</evidence>
<reference evidence="3" key="1">
    <citation type="submission" date="2016-10" db="EMBL/GenBank/DDBJ databases">
        <authorList>
            <person name="Varghese N."/>
            <person name="Submissions S."/>
        </authorList>
    </citation>
    <scope>NUCLEOTIDE SEQUENCE [LARGE SCALE GENOMIC DNA]</scope>
    <source>
        <strain evidence="3">DC30,IBRC 10041,KCTC 4046</strain>
    </source>
</reference>
<name>A0A1H3EIJ2_9EURY</name>
<sequence length="66" mass="7435">MANPAADPDAARERCPDCREKTPHHVRVEIRTESENPENAAFSREPYRVAVCARCGHETATRMNNV</sequence>
<dbReference type="InterPro" id="IPR057157">
    <property type="entry name" value="DUF7835"/>
</dbReference>
<dbReference type="Proteomes" id="UP000199079">
    <property type="component" value="Unassembled WGS sequence"/>
</dbReference>
<gene>
    <name evidence="2" type="ORF">SAMN05216564_101458</name>
</gene>
<evidence type="ECO:0000259" key="1">
    <source>
        <dbReference type="Pfam" id="PF25205"/>
    </source>
</evidence>
<dbReference type="RefSeq" id="WP_092730567.1">
    <property type="nucleotide sequence ID" value="NZ_FNPC01000001.1"/>
</dbReference>
<dbReference type="EMBL" id="FNPC01000001">
    <property type="protein sequence ID" value="SDX78521.1"/>
    <property type="molecule type" value="Genomic_DNA"/>
</dbReference>
<protein>
    <recommendedName>
        <fullName evidence="1">DUF7835 domain-containing protein</fullName>
    </recommendedName>
</protein>
<feature type="domain" description="DUF7835" evidence="1">
    <location>
        <begin position="1"/>
        <end position="65"/>
    </location>
</feature>
<organism evidence="2 3">
    <name type="scientific">Halopenitus persicus</name>
    <dbReference type="NCBI Taxonomy" id="1048396"/>
    <lineage>
        <taxon>Archaea</taxon>
        <taxon>Methanobacteriati</taxon>
        <taxon>Methanobacteriota</taxon>
        <taxon>Stenosarchaea group</taxon>
        <taxon>Halobacteria</taxon>
        <taxon>Halobacteriales</taxon>
        <taxon>Haloferacaceae</taxon>
        <taxon>Halopenitus</taxon>
    </lineage>
</organism>
<accession>A0A1H3EIJ2</accession>
<dbReference type="AlphaFoldDB" id="A0A1H3EIJ2"/>
<dbReference type="Pfam" id="PF25205">
    <property type="entry name" value="DUF7835"/>
    <property type="match status" value="1"/>
</dbReference>
<dbReference type="OrthoDB" id="297362at2157"/>
<proteinExistence type="predicted"/>
<keyword evidence="3" id="KW-1185">Reference proteome</keyword>
<evidence type="ECO:0000313" key="2">
    <source>
        <dbReference type="EMBL" id="SDX78521.1"/>
    </source>
</evidence>